<keyword evidence="8" id="KW-0067">ATP-binding</keyword>
<keyword evidence="5" id="KW-0808">Transferase</keyword>
<dbReference type="EMBL" id="JAZGQO010000010">
    <property type="protein sequence ID" value="KAK6176722.1"/>
    <property type="molecule type" value="Genomic_DNA"/>
</dbReference>
<dbReference type="AlphaFoldDB" id="A0AAN8JFZ4"/>
<dbReference type="EC" id="2.7.1.31" evidence="3"/>
<evidence type="ECO:0000256" key="6">
    <source>
        <dbReference type="ARBA" id="ARBA00022741"/>
    </source>
</evidence>
<dbReference type="GO" id="GO:0005737">
    <property type="term" value="C:cytoplasm"/>
    <property type="evidence" value="ECO:0007669"/>
    <property type="project" value="TreeGrafter"/>
</dbReference>
<dbReference type="Gene3D" id="3.40.50.10180">
    <property type="entry name" value="Glycerate kinase, MOFRL-like N-terminal domain"/>
    <property type="match status" value="1"/>
</dbReference>
<gene>
    <name evidence="11" type="ORF">SNE40_014966</name>
</gene>
<keyword evidence="7" id="KW-0418">Kinase</keyword>
<dbReference type="SUPFAM" id="SSF82544">
    <property type="entry name" value="GckA/TtuD-like"/>
    <property type="match status" value="1"/>
</dbReference>
<evidence type="ECO:0000259" key="10">
    <source>
        <dbReference type="Pfam" id="PF13660"/>
    </source>
</evidence>
<evidence type="ECO:0000313" key="11">
    <source>
        <dbReference type="EMBL" id="KAK6176722.1"/>
    </source>
</evidence>
<proteinExistence type="inferred from homology"/>
<feature type="domain" description="MOFRL-associated" evidence="10">
    <location>
        <begin position="14"/>
        <end position="265"/>
    </location>
</feature>
<keyword evidence="6" id="KW-0547">Nucleotide-binding</keyword>
<comment type="similarity">
    <text evidence="2">Belongs to the glycerate kinase type-2 family.</text>
</comment>
<protein>
    <recommendedName>
        <fullName evidence="4">Glycerate kinase</fullName>
        <ecNumber evidence="3">2.7.1.31</ecNumber>
    </recommendedName>
</protein>
<dbReference type="Pfam" id="PF13660">
    <property type="entry name" value="DUF4147"/>
    <property type="match status" value="1"/>
</dbReference>
<sequence>MANTQTNTATHKHATQMFDSAVSAVLPQHMISEHVQFEAENNILTVDDREYKVNKNVYVVGFGKAVCGMARAVDNILRNHIQAGIISVPIGSVASFKKAGKSEMILTSDTKINVLEGAKNNLPDDNSHQSAKAIHQLVSSLTAKDILLVLISGGGSALLSSPSSSISLEDEMKLTQILSRRAATIQQLNLVRKNIEILKGGGLAIEAHPAKVISLILSDVIGDPLDTIASGPTVPDPSTPKQCINLFEELKVLDHVPSSVIEHLQALVNSPEKQASEQHDWSHVQNVIVGSNTKAALRAAKEATDLGYVSYILSTTLDGEAKEIGSLFVQLTEYICLVYKSKHYGERIPALVELEFEIIKKGIEKSSINELIKAIEMSRNSGLGLCVISGGETTVKIKGSGKGGRNQEMVLSSAIAYGKSLSSNRNLEHFNVHFLSAGTDGQDGPTEAAGAVISAEFIKQAEDKGLDLQEYLDNNDSNTLFSMFTNALVETGFTGTNVMDLQILLVNFTQLNNQ</sequence>
<dbReference type="Pfam" id="PF05161">
    <property type="entry name" value="MOFRL"/>
    <property type="match status" value="1"/>
</dbReference>
<name>A0AAN8JFZ4_PATCE</name>
<dbReference type="PANTHER" id="PTHR12227:SF0">
    <property type="entry name" value="GLYCERATE KINASE"/>
    <property type="match status" value="1"/>
</dbReference>
<dbReference type="InterPro" id="IPR038614">
    <property type="entry name" value="GK_N_sf"/>
</dbReference>
<dbReference type="PANTHER" id="PTHR12227">
    <property type="entry name" value="GLYCERATE KINASE"/>
    <property type="match status" value="1"/>
</dbReference>
<organism evidence="11 12">
    <name type="scientific">Patella caerulea</name>
    <name type="common">Rayed Mediterranean limpet</name>
    <dbReference type="NCBI Taxonomy" id="87958"/>
    <lineage>
        <taxon>Eukaryota</taxon>
        <taxon>Metazoa</taxon>
        <taxon>Spiralia</taxon>
        <taxon>Lophotrochozoa</taxon>
        <taxon>Mollusca</taxon>
        <taxon>Gastropoda</taxon>
        <taxon>Patellogastropoda</taxon>
        <taxon>Patelloidea</taxon>
        <taxon>Patellidae</taxon>
        <taxon>Patella</taxon>
    </lineage>
</organism>
<dbReference type="InterPro" id="IPR039760">
    <property type="entry name" value="MOFRL_protein"/>
</dbReference>
<dbReference type="GO" id="GO:0008887">
    <property type="term" value="F:glycerate kinase activity"/>
    <property type="evidence" value="ECO:0007669"/>
    <property type="project" value="UniProtKB-EC"/>
</dbReference>
<dbReference type="FunFam" id="3.40.50.10180:FF:000001">
    <property type="entry name" value="Glycerate kinase"/>
    <property type="match status" value="1"/>
</dbReference>
<evidence type="ECO:0000256" key="8">
    <source>
        <dbReference type="ARBA" id="ARBA00022840"/>
    </source>
</evidence>
<evidence type="ECO:0000256" key="1">
    <source>
        <dbReference type="ARBA" id="ARBA00000694"/>
    </source>
</evidence>
<evidence type="ECO:0000313" key="12">
    <source>
        <dbReference type="Proteomes" id="UP001347796"/>
    </source>
</evidence>
<dbReference type="InterPro" id="IPR037035">
    <property type="entry name" value="GK-like_C_sf"/>
</dbReference>
<accession>A0AAN8JFZ4</accession>
<dbReference type="InterPro" id="IPR025286">
    <property type="entry name" value="MOFRL_assoc_dom"/>
</dbReference>
<evidence type="ECO:0000256" key="4">
    <source>
        <dbReference type="ARBA" id="ARBA00020720"/>
    </source>
</evidence>
<dbReference type="Gene3D" id="3.40.1480.10">
    <property type="entry name" value="MOFRL domain"/>
    <property type="match status" value="1"/>
</dbReference>
<evidence type="ECO:0000259" key="9">
    <source>
        <dbReference type="Pfam" id="PF05161"/>
    </source>
</evidence>
<comment type="caution">
    <text evidence="11">The sequence shown here is derived from an EMBL/GenBank/DDBJ whole genome shotgun (WGS) entry which is preliminary data.</text>
</comment>
<dbReference type="InterPro" id="IPR007835">
    <property type="entry name" value="MOFRL"/>
</dbReference>
<evidence type="ECO:0000256" key="5">
    <source>
        <dbReference type="ARBA" id="ARBA00022679"/>
    </source>
</evidence>
<dbReference type="Proteomes" id="UP001347796">
    <property type="component" value="Unassembled WGS sequence"/>
</dbReference>
<reference evidence="11 12" key="1">
    <citation type="submission" date="2024-01" db="EMBL/GenBank/DDBJ databases">
        <title>The genome of the rayed Mediterranean limpet Patella caerulea (Linnaeus, 1758).</title>
        <authorList>
            <person name="Anh-Thu Weber A."/>
            <person name="Halstead-Nussloch G."/>
        </authorList>
    </citation>
    <scope>NUCLEOTIDE SEQUENCE [LARGE SCALE GENOMIC DNA]</scope>
    <source>
        <strain evidence="11">AATW-2023a</strain>
        <tissue evidence="11">Whole specimen</tissue>
    </source>
</reference>
<dbReference type="GO" id="GO:0005524">
    <property type="term" value="F:ATP binding"/>
    <property type="evidence" value="ECO:0007669"/>
    <property type="project" value="UniProtKB-KW"/>
</dbReference>
<evidence type="ECO:0000256" key="3">
    <source>
        <dbReference type="ARBA" id="ARBA00012101"/>
    </source>
</evidence>
<feature type="domain" description="MOFRL" evidence="9">
    <location>
        <begin position="386"/>
        <end position="500"/>
    </location>
</feature>
<evidence type="ECO:0000256" key="7">
    <source>
        <dbReference type="ARBA" id="ARBA00022777"/>
    </source>
</evidence>
<keyword evidence="12" id="KW-1185">Reference proteome</keyword>
<evidence type="ECO:0000256" key="2">
    <source>
        <dbReference type="ARBA" id="ARBA00005393"/>
    </source>
</evidence>
<comment type="catalytic activity">
    <reaction evidence="1">
        <text>(R)-glycerate + ATP = (2R)-3-phosphoglycerate + ADP + H(+)</text>
        <dbReference type="Rhea" id="RHEA:23516"/>
        <dbReference type="ChEBI" id="CHEBI:15378"/>
        <dbReference type="ChEBI" id="CHEBI:16659"/>
        <dbReference type="ChEBI" id="CHEBI:30616"/>
        <dbReference type="ChEBI" id="CHEBI:58272"/>
        <dbReference type="ChEBI" id="CHEBI:456216"/>
        <dbReference type="EC" id="2.7.1.31"/>
    </reaction>
</comment>